<evidence type="ECO:0000313" key="7">
    <source>
        <dbReference type="EMBL" id="GEJ56337.1"/>
    </source>
</evidence>
<dbReference type="PROSITE" id="PS51683">
    <property type="entry name" value="SAM_OMT_II"/>
    <property type="match status" value="1"/>
</dbReference>
<dbReference type="RefSeq" id="WP_176063715.1">
    <property type="nucleotide sequence ID" value="NZ_BJTG01000002.1"/>
</dbReference>
<feature type="active site" description="Proton acceptor" evidence="4">
    <location>
        <position position="277"/>
    </location>
</feature>
<dbReference type="GO" id="GO:0046983">
    <property type="term" value="F:protein dimerization activity"/>
    <property type="evidence" value="ECO:0007669"/>
    <property type="project" value="InterPro"/>
</dbReference>
<dbReference type="Gene3D" id="1.10.10.10">
    <property type="entry name" value="Winged helix-like DNA-binding domain superfamily/Winged helix DNA-binding domain"/>
    <property type="match status" value="1"/>
</dbReference>
<evidence type="ECO:0000313" key="8">
    <source>
        <dbReference type="Proteomes" id="UP000503640"/>
    </source>
</evidence>
<accession>A0A7I9VK08</accession>
<dbReference type="InterPro" id="IPR012967">
    <property type="entry name" value="COMT_dimerisation"/>
</dbReference>
<dbReference type="GO" id="GO:0032259">
    <property type="term" value="P:methylation"/>
    <property type="evidence" value="ECO:0007669"/>
    <property type="project" value="UniProtKB-KW"/>
</dbReference>
<evidence type="ECO:0000256" key="1">
    <source>
        <dbReference type="ARBA" id="ARBA00022603"/>
    </source>
</evidence>
<sequence length="367" mass="38524">MLELARPGPLRPPRLVLRAAVALRRGLLALADAIVPPQLPLFEQSMGVARTQLLRQAVRLGIAERLEAGPRAAQELAREAGVQPDVLHRVLRALAAGGVFALRPDGKFANNRLSRALRAAAPASAGALAAYLGSGSNAAAWADLEATVATGQSAFRRVHGASVWEWLARHDGERRTFAEAMGHVTELDAPAIAAGYPFGELDLVCDVAGGRGALLSEILRRHPRPRGVLLDEAAVLAEAPAFLAGRGVAGRVTCHAGSIFEAVPPGCDAYLLKDVLHDWDDAACLRILAACRRAARRGARVLVAEVLLERAEASSPGALTDVQMMTVCEQGRQRSAAELQALLARAGFSPGPVRALAAAVSLVEAVG</sequence>
<evidence type="ECO:0000256" key="3">
    <source>
        <dbReference type="ARBA" id="ARBA00022691"/>
    </source>
</evidence>
<keyword evidence="8" id="KW-1185">Reference proteome</keyword>
<dbReference type="InterPro" id="IPR036388">
    <property type="entry name" value="WH-like_DNA-bd_sf"/>
</dbReference>
<dbReference type="Gene3D" id="3.40.50.150">
    <property type="entry name" value="Vaccinia Virus protein VP39"/>
    <property type="match status" value="1"/>
</dbReference>
<dbReference type="PIRSF" id="PIRSF005739">
    <property type="entry name" value="O-mtase"/>
    <property type="match status" value="1"/>
</dbReference>
<keyword evidence="3" id="KW-0949">S-adenosyl-L-methionine</keyword>
<dbReference type="SUPFAM" id="SSF53335">
    <property type="entry name" value="S-adenosyl-L-methionine-dependent methyltransferases"/>
    <property type="match status" value="1"/>
</dbReference>
<dbReference type="AlphaFoldDB" id="A0A7I9VK08"/>
<dbReference type="InterPro" id="IPR001077">
    <property type="entry name" value="COMT_C"/>
</dbReference>
<organism evidence="7 8">
    <name type="scientific">Anaeromyxobacter diazotrophicus</name>
    <dbReference type="NCBI Taxonomy" id="2590199"/>
    <lineage>
        <taxon>Bacteria</taxon>
        <taxon>Pseudomonadati</taxon>
        <taxon>Myxococcota</taxon>
        <taxon>Myxococcia</taxon>
        <taxon>Myxococcales</taxon>
        <taxon>Cystobacterineae</taxon>
        <taxon>Anaeromyxobacteraceae</taxon>
        <taxon>Anaeromyxobacter</taxon>
    </lineage>
</organism>
<proteinExistence type="predicted"/>
<name>A0A7I9VK08_9BACT</name>
<comment type="caution">
    <text evidence="7">The sequence shown here is derived from an EMBL/GenBank/DDBJ whole genome shotgun (WGS) entry which is preliminary data.</text>
</comment>
<reference evidence="8" key="1">
    <citation type="journal article" date="2020" name="Appl. Environ. Microbiol.">
        <title>Diazotrophic Anaeromyxobacter Isolates from Soils.</title>
        <authorList>
            <person name="Masuda Y."/>
            <person name="Yamanaka H."/>
            <person name="Xu Z.X."/>
            <person name="Shiratori Y."/>
            <person name="Aono T."/>
            <person name="Amachi S."/>
            <person name="Senoo K."/>
            <person name="Itoh H."/>
        </authorList>
    </citation>
    <scope>NUCLEOTIDE SEQUENCE [LARGE SCALE GENOMIC DNA]</scope>
    <source>
        <strain evidence="8">R267</strain>
    </source>
</reference>
<evidence type="ECO:0000259" key="5">
    <source>
        <dbReference type="Pfam" id="PF00891"/>
    </source>
</evidence>
<evidence type="ECO:0000256" key="4">
    <source>
        <dbReference type="PIRSR" id="PIRSR005739-1"/>
    </source>
</evidence>
<keyword evidence="2 7" id="KW-0808">Transferase</keyword>
<evidence type="ECO:0000259" key="6">
    <source>
        <dbReference type="Pfam" id="PF08100"/>
    </source>
</evidence>
<dbReference type="Pfam" id="PF00891">
    <property type="entry name" value="Methyltransf_2"/>
    <property type="match status" value="1"/>
</dbReference>
<dbReference type="Gene3D" id="1.10.287.1350">
    <property type="match status" value="1"/>
</dbReference>
<dbReference type="PANTHER" id="PTHR43712">
    <property type="entry name" value="PUTATIVE (AFU_ORTHOLOGUE AFUA_4G14580)-RELATED"/>
    <property type="match status" value="1"/>
</dbReference>
<dbReference type="InterPro" id="IPR016461">
    <property type="entry name" value="COMT-like"/>
</dbReference>
<dbReference type="EMBL" id="BJTG01000002">
    <property type="protein sequence ID" value="GEJ56337.1"/>
    <property type="molecule type" value="Genomic_DNA"/>
</dbReference>
<dbReference type="InterPro" id="IPR036390">
    <property type="entry name" value="WH_DNA-bd_sf"/>
</dbReference>
<dbReference type="SUPFAM" id="SSF46785">
    <property type="entry name" value="Winged helix' DNA-binding domain"/>
    <property type="match status" value="1"/>
</dbReference>
<dbReference type="Proteomes" id="UP000503640">
    <property type="component" value="Unassembled WGS sequence"/>
</dbReference>
<gene>
    <name evidence="7" type="ORF">AMYX_10780</name>
</gene>
<evidence type="ECO:0000256" key="2">
    <source>
        <dbReference type="ARBA" id="ARBA00022679"/>
    </source>
</evidence>
<dbReference type="InterPro" id="IPR029063">
    <property type="entry name" value="SAM-dependent_MTases_sf"/>
</dbReference>
<dbReference type="Pfam" id="PF08100">
    <property type="entry name" value="Dimerisation"/>
    <property type="match status" value="1"/>
</dbReference>
<feature type="domain" description="O-methyltransferase dimerisation" evidence="6">
    <location>
        <begin position="46"/>
        <end position="117"/>
    </location>
</feature>
<protein>
    <submittedName>
        <fullName evidence="7">Methyltransferase</fullName>
    </submittedName>
</protein>
<dbReference type="GO" id="GO:0008171">
    <property type="term" value="F:O-methyltransferase activity"/>
    <property type="evidence" value="ECO:0007669"/>
    <property type="project" value="InterPro"/>
</dbReference>
<dbReference type="PANTHER" id="PTHR43712:SF2">
    <property type="entry name" value="O-METHYLTRANSFERASE CICE"/>
    <property type="match status" value="1"/>
</dbReference>
<keyword evidence="1 7" id="KW-0489">Methyltransferase</keyword>
<feature type="domain" description="O-methyltransferase C-terminal" evidence="5">
    <location>
        <begin position="141"/>
        <end position="349"/>
    </location>
</feature>